<dbReference type="EMBL" id="KE125010">
    <property type="protein sequence ID" value="EPB73023.1"/>
    <property type="molecule type" value="Genomic_DNA"/>
</dbReference>
<dbReference type="Proteomes" id="UP000054495">
    <property type="component" value="Unassembled WGS sequence"/>
</dbReference>
<keyword evidence="2" id="KW-1185">Reference proteome</keyword>
<dbReference type="AlphaFoldDB" id="A0A0D6LP77"/>
<dbReference type="SUPFAM" id="SSF56112">
    <property type="entry name" value="Protein kinase-like (PK-like)"/>
    <property type="match status" value="1"/>
</dbReference>
<reference evidence="1 2" key="1">
    <citation type="submission" date="2013-05" db="EMBL/GenBank/DDBJ databases">
        <title>Draft genome of the parasitic nematode Anyclostoma ceylanicum.</title>
        <authorList>
            <person name="Mitreva M."/>
        </authorList>
    </citation>
    <scope>NUCLEOTIDE SEQUENCE [LARGE SCALE GENOMIC DNA]</scope>
</reference>
<evidence type="ECO:0000313" key="2">
    <source>
        <dbReference type="Proteomes" id="UP000054495"/>
    </source>
</evidence>
<dbReference type="InterPro" id="IPR011009">
    <property type="entry name" value="Kinase-like_dom_sf"/>
</dbReference>
<organism evidence="1 2">
    <name type="scientific">Ancylostoma ceylanicum</name>
    <dbReference type="NCBI Taxonomy" id="53326"/>
    <lineage>
        <taxon>Eukaryota</taxon>
        <taxon>Metazoa</taxon>
        <taxon>Ecdysozoa</taxon>
        <taxon>Nematoda</taxon>
        <taxon>Chromadorea</taxon>
        <taxon>Rhabditida</taxon>
        <taxon>Rhabditina</taxon>
        <taxon>Rhabditomorpha</taxon>
        <taxon>Strongyloidea</taxon>
        <taxon>Ancylostomatidae</taxon>
        <taxon>Ancylostomatinae</taxon>
        <taxon>Ancylostoma</taxon>
    </lineage>
</organism>
<evidence type="ECO:0008006" key="3">
    <source>
        <dbReference type="Google" id="ProtNLM"/>
    </source>
</evidence>
<name>A0A0D6LP77_9BILA</name>
<gene>
    <name evidence="1" type="ORF">ANCCEY_07877</name>
</gene>
<protein>
    <recommendedName>
        <fullName evidence="3">Protein kinase domain-containing protein</fullName>
    </recommendedName>
</protein>
<sequence length="64" mass="7083">MSAFSDSEIAGLKVARQSPLIILQPEFVVRAFTLNERLLVCNPNGRLDAEGALQHAYFSDFTDV</sequence>
<accession>A0A0D6LP77</accession>
<proteinExistence type="predicted"/>
<evidence type="ECO:0000313" key="1">
    <source>
        <dbReference type="EMBL" id="EPB73023.1"/>
    </source>
</evidence>